<dbReference type="RefSeq" id="WP_048922262.1">
    <property type="nucleotide sequence ID" value="NZ_CP010777.1"/>
</dbReference>
<keyword evidence="2" id="KW-1185">Reference proteome</keyword>
<dbReference type="PATRIC" id="fig|1379910.4.peg.4038"/>
<name>A0A0H4W9P3_9BACT</name>
<gene>
    <name evidence="1" type="ORF">TH63_18515</name>
</gene>
<protein>
    <submittedName>
        <fullName evidence="1">Uncharacterized protein</fullName>
    </submittedName>
</protein>
<accession>A0A0H4W9P3</accession>
<proteinExistence type="predicted"/>
<dbReference type="STRING" id="1379910.TH63_18515"/>
<organism evidence="1 2">
    <name type="scientific">Rufibacter radiotolerans</name>
    <dbReference type="NCBI Taxonomy" id="1379910"/>
    <lineage>
        <taxon>Bacteria</taxon>
        <taxon>Pseudomonadati</taxon>
        <taxon>Bacteroidota</taxon>
        <taxon>Cytophagia</taxon>
        <taxon>Cytophagales</taxon>
        <taxon>Hymenobacteraceae</taxon>
        <taxon>Rufibacter</taxon>
    </lineage>
</organism>
<sequence length="437" mass="46711">MLDIASTTSGLLIPRMTTAQRDAIESPPTGLQIFNLTSNALEFYQNTAWVPVSYVRPESNLVRVYSLADLPAPGAGGITLDATKMYVFAGIIDISPNYLNLNGASLKGTDPGRDGVFSTVAGGVLRSNDVNVFIQDFAVVPGSGATKAYDFSDGTGTKFCNLFSGASVVEMGIPSAGVGQVSGFRAITFVKNYWKASDGLKVTGNVGKFAASLNYVTGVTNGSGLEFLSNLTVQDIDLSNNYFMYTGQTGVKVNSGASIDRGRMSTNMFRGVANFLSGFDSYTPEWEMRQNTFVPDSRAFCALYMNDNSISTPLPIANTYYKVAGTTINTKSLRFVAANNRTTYIGKTDITARVNVVISARSNANSSEFSIAIAKNGVVIPMPFGSIAPTGNNQSFQMSLLTEVDLTANDYVEVFIKSNNGNTSNLVIAEMQVQISD</sequence>
<evidence type="ECO:0000313" key="1">
    <source>
        <dbReference type="EMBL" id="AKQ47181.1"/>
    </source>
</evidence>
<dbReference type="OrthoDB" id="946948at2"/>
<evidence type="ECO:0000313" key="2">
    <source>
        <dbReference type="Proteomes" id="UP000036458"/>
    </source>
</evidence>
<reference evidence="1 2" key="1">
    <citation type="submission" date="2015-01" db="EMBL/GenBank/DDBJ databases">
        <title>Rufibacter sp./DG31D/ whole genome sequencing.</title>
        <authorList>
            <person name="Kim M.K."/>
            <person name="Srinivasan S."/>
            <person name="Lee J.-J."/>
        </authorList>
    </citation>
    <scope>NUCLEOTIDE SEQUENCE [LARGE SCALE GENOMIC DNA]</scope>
    <source>
        <strain evidence="1 2">DG31D</strain>
    </source>
</reference>
<dbReference type="EMBL" id="CP010777">
    <property type="protein sequence ID" value="AKQ47181.1"/>
    <property type="molecule type" value="Genomic_DNA"/>
</dbReference>
<dbReference type="KEGG" id="ruf:TH63_18515"/>
<dbReference type="Proteomes" id="UP000036458">
    <property type="component" value="Chromosome"/>
</dbReference>
<dbReference type="AlphaFoldDB" id="A0A0H4W9P3"/>